<feature type="region of interest" description="Disordered" evidence="1">
    <location>
        <begin position="28"/>
        <end position="51"/>
    </location>
</feature>
<gene>
    <name evidence="2" type="ORF">ACFQE9_02720</name>
</gene>
<dbReference type="Proteomes" id="UP001596296">
    <property type="component" value="Unassembled WGS sequence"/>
</dbReference>
<evidence type="ECO:0000313" key="2">
    <source>
        <dbReference type="EMBL" id="MFC6891536.1"/>
    </source>
</evidence>
<evidence type="ECO:0000256" key="1">
    <source>
        <dbReference type="SAM" id="MobiDB-lite"/>
    </source>
</evidence>
<keyword evidence="3" id="KW-1185">Reference proteome</keyword>
<feature type="compositionally biased region" description="Polar residues" evidence="1">
    <location>
        <begin position="33"/>
        <end position="51"/>
    </location>
</feature>
<dbReference type="InterPro" id="IPR050490">
    <property type="entry name" value="Bact_solute-bd_prot1"/>
</dbReference>
<dbReference type="SUPFAM" id="SSF53850">
    <property type="entry name" value="Periplasmic binding protein-like II"/>
    <property type="match status" value="1"/>
</dbReference>
<sequence>MPYDTDRRDYLRLAGTGLAAAFAGCAGGGGNGDDSTPSDGTETGNGSTPEGGTTLTYWSAFFDDEILDPWNEWYVQTVEEELNVSIDLVPFQYQDLRQNYLTGARTGTPDLIEGVLSHVSDYTKADLLEPLDESVQNKDNYDGFIDSSIDALRYQDQLYGLPLDGNGRGLLYRKDILEEYGFEPPETAQELHEIGREINQGEEDMAGYKNVTAAGDIRGFQEWISHVYQHADALYEVDGDSWTVVPSADTLGQIFDNWYYQIWAVDNPVADPNSIGTGYEQLDSAYARGNFAMCPNGPWVRSSQADAGPNSETILNEHTAVTHLPHAEGAERGTYLEVEWAGLNSHSEHMDTAWEALDIYTSTESFQLFAENDPGNWVTPIHEDIESTMDDEDWLPFTEIIETGTALAFVSWGSTREALYNSMQRVAYGESDPYNEAEQFHSTLQDIAQNEFEV</sequence>
<evidence type="ECO:0000313" key="3">
    <source>
        <dbReference type="Proteomes" id="UP001596296"/>
    </source>
</evidence>
<organism evidence="2 3">
    <name type="scientific">Halopenitus salinus</name>
    <dbReference type="NCBI Taxonomy" id="1198295"/>
    <lineage>
        <taxon>Archaea</taxon>
        <taxon>Methanobacteriati</taxon>
        <taxon>Methanobacteriota</taxon>
        <taxon>Stenosarchaea group</taxon>
        <taxon>Halobacteria</taxon>
        <taxon>Halobacteriales</taxon>
        <taxon>Haloferacaceae</taxon>
        <taxon>Halopenitus</taxon>
    </lineage>
</organism>
<protein>
    <submittedName>
        <fullName evidence="2">ABC transporter substrate-binding protein</fullName>
    </submittedName>
</protein>
<dbReference type="InterPro" id="IPR006059">
    <property type="entry name" value="SBP"/>
</dbReference>
<comment type="caution">
    <text evidence="2">The sequence shown here is derived from an EMBL/GenBank/DDBJ whole genome shotgun (WGS) entry which is preliminary data.</text>
</comment>
<dbReference type="PANTHER" id="PTHR43649">
    <property type="entry name" value="ARABINOSE-BINDING PROTEIN-RELATED"/>
    <property type="match status" value="1"/>
</dbReference>
<dbReference type="PROSITE" id="PS51257">
    <property type="entry name" value="PROKAR_LIPOPROTEIN"/>
    <property type="match status" value="1"/>
</dbReference>
<dbReference type="PANTHER" id="PTHR43649:SF12">
    <property type="entry name" value="DIACETYLCHITOBIOSE BINDING PROTEIN DASA"/>
    <property type="match status" value="1"/>
</dbReference>
<dbReference type="RefSeq" id="WP_379739906.1">
    <property type="nucleotide sequence ID" value="NZ_JBHSVN010000002.1"/>
</dbReference>
<accession>A0ABD5UXC5</accession>
<proteinExistence type="predicted"/>
<name>A0ABD5UXC5_9EURY</name>
<dbReference type="Gene3D" id="3.40.190.10">
    <property type="entry name" value="Periplasmic binding protein-like II"/>
    <property type="match status" value="1"/>
</dbReference>
<dbReference type="AlphaFoldDB" id="A0ABD5UXC5"/>
<reference evidence="2 3" key="1">
    <citation type="journal article" date="2019" name="Int. J. Syst. Evol. Microbiol.">
        <title>The Global Catalogue of Microorganisms (GCM) 10K type strain sequencing project: providing services to taxonomists for standard genome sequencing and annotation.</title>
        <authorList>
            <consortium name="The Broad Institute Genomics Platform"/>
            <consortium name="The Broad Institute Genome Sequencing Center for Infectious Disease"/>
            <person name="Wu L."/>
            <person name="Ma J."/>
        </authorList>
    </citation>
    <scope>NUCLEOTIDE SEQUENCE [LARGE SCALE GENOMIC DNA]</scope>
    <source>
        <strain evidence="2 3">SKJ47</strain>
    </source>
</reference>
<dbReference type="Pfam" id="PF01547">
    <property type="entry name" value="SBP_bac_1"/>
    <property type="match status" value="1"/>
</dbReference>
<dbReference type="EMBL" id="JBHSXL010000002">
    <property type="protein sequence ID" value="MFC6891536.1"/>
    <property type="molecule type" value="Genomic_DNA"/>
</dbReference>